<evidence type="ECO:0000256" key="1">
    <source>
        <dbReference type="ARBA" id="ARBA00007789"/>
    </source>
</evidence>
<dbReference type="EMBL" id="WMET01000006">
    <property type="protein sequence ID" value="MYL21759.1"/>
    <property type="molecule type" value="Genomic_DNA"/>
</dbReference>
<comment type="similarity">
    <text evidence="1">To bacterial alkanal monooxygenase alpha and beta chains.</text>
</comment>
<evidence type="ECO:0000313" key="3">
    <source>
        <dbReference type="EMBL" id="MYL21759.1"/>
    </source>
</evidence>
<dbReference type="RefSeq" id="WP_160839699.1">
    <property type="nucleotide sequence ID" value="NZ_JAIVAK010000009.1"/>
</dbReference>
<evidence type="ECO:0000259" key="2">
    <source>
        <dbReference type="Pfam" id="PF00296"/>
    </source>
</evidence>
<dbReference type="InterPro" id="IPR019949">
    <property type="entry name" value="CmoO-like"/>
</dbReference>
<dbReference type="InterPro" id="IPR036661">
    <property type="entry name" value="Luciferase-like_sf"/>
</dbReference>
<dbReference type="InterPro" id="IPR050766">
    <property type="entry name" value="Bact_Lucif_Oxidored"/>
</dbReference>
<evidence type="ECO:0000313" key="4">
    <source>
        <dbReference type="Proteomes" id="UP000460949"/>
    </source>
</evidence>
<protein>
    <submittedName>
        <fullName evidence="3">MsnO8 family LLM class oxidoreductase</fullName>
        <ecNumber evidence="3">1.-.-.-</ecNumber>
    </submittedName>
</protein>
<dbReference type="SUPFAM" id="SSF51679">
    <property type="entry name" value="Bacterial luciferase-like"/>
    <property type="match status" value="1"/>
</dbReference>
<dbReference type="GO" id="GO:0005829">
    <property type="term" value="C:cytosol"/>
    <property type="evidence" value="ECO:0007669"/>
    <property type="project" value="TreeGrafter"/>
</dbReference>
<accession>A0A845DY61</accession>
<name>A0A845DY61_9BACI</name>
<sequence>MKLSVLDQSPVLAGTDPQEALRQTTELAKWTDRLGYHRFWVSEHHSSGSLAGSSPEILAAHLAAHTETIRIGSGGVLLPHYSPFKVAESFRVLETLHPDRIDLGVGRAPGGLPNINLALNKGNLPNVEGYPSQVEELIAYLHGHDPHGMGIQATPAGETAPPVWMLGSSGTSARVAGELGASYSFAHFINGRGGTRAMERYFNHFTPSLQQTEPEANVSVFVVCAETDERAEYLAASLDLALLQIEKGGRRTHFPTPEEALSHSYTIFEEERIADNRKRMIVGSIERVKEEIEKLASLYQVDEIIINTIVTPFEERLKSYELLAGAFELSPSTTMT</sequence>
<keyword evidence="3" id="KW-0560">Oxidoreductase</keyword>
<dbReference type="InterPro" id="IPR011251">
    <property type="entry name" value="Luciferase-like_dom"/>
</dbReference>
<dbReference type="PANTHER" id="PTHR30137:SF19">
    <property type="entry name" value="LUCIFERASE-LIKE MONOOXYGENASE"/>
    <property type="match status" value="1"/>
</dbReference>
<dbReference type="Gene3D" id="3.20.20.30">
    <property type="entry name" value="Luciferase-like domain"/>
    <property type="match status" value="1"/>
</dbReference>
<dbReference type="EC" id="1.-.-.-" evidence="3"/>
<dbReference type="GO" id="GO:0016705">
    <property type="term" value="F:oxidoreductase activity, acting on paired donors, with incorporation or reduction of molecular oxygen"/>
    <property type="evidence" value="ECO:0007669"/>
    <property type="project" value="InterPro"/>
</dbReference>
<dbReference type="PANTHER" id="PTHR30137">
    <property type="entry name" value="LUCIFERASE-LIKE MONOOXYGENASE"/>
    <property type="match status" value="1"/>
</dbReference>
<dbReference type="Proteomes" id="UP000460949">
    <property type="component" value="Unassembled WGS sequence"/>
</dbReference>
<gene>
    <name evidence="3" type="ORF">GLW04_17810</name>
</gene>
<dbReference type="Pfam" id="PF00296">
    <property type="entry name" value="Bac_luciferase"/>
    <property type="match status" value="1"/>
</dbReference>
<organism evidence="3 4">
    <name type="scientific">Halobacillus litoralis</name>
    <dbReference type="NCBI Taxonomy" id="45668"/>
    <lineage>
        <taxon>Bacteria</taxon>
        <taxon>Bacillati</taxon>
        <taxon>Bacillota</taxon>
        <taxon>Bacilli</taxon>
        <taxon>Bacillales</taxon>
        <taxon>Bacillaceae</taxon>
        <taxon>Halobacillus</taxon>
    </lineage>
</organism>
<feature type="domain" description="Luciferase-like" evidence="2">
    <location>
        <begin position="1"/>
        <end position="297"/>
    </location>
</feature>
<dbReference type="NCBIfam" id="TIGR03558">
    <property type="entry name" value="oxido_grp_1"/>
    <property type="match status" value="1"/>
</dbReference>
<proteinExistence type="predicted"/>
<comment type="caution">
    <text evidence="3">The sequence shown here is derived from an EMBL/GenBank/DDBJ whole genome shotgun (WGS) entry which is preliminary data.</text>
</comment>
<dbReference type="AlphaFoldDB" id="A0A845DY61"/>
<dbReference type="FunFam" id="3.20.20.30:FF:000002">
    <property type="entry name" value="LLM class flavin-dependent oxidoreductase"/>
    <property type="match status" value="1"/>
</dbReference>
<reference evidence="3 4" key="1">
    <citation type="submission" date="2019-11" db="EMBL/GenBank/DDBJ databases">
        <title>Genome sequences of 17 halophilic strains isolated from different environments.</title>
        <authorList>
            <person name="Furrow R.E."/>
        </authorList>
    </citation>
    <scope>NUCLEOTIDE SEQUENCE [LARGE SCALE GENOMIC DNA]</scope>
    <source>
        <strain evidence="3 4">22511_23_Filter</strain>
    </source>
</reference>
<dbReference type="CDD" id="cd00347">
    <property type="entry name" value="Flavin_utilizing_monoxygenases"/>
    <property type="match status" value="1"/>
</dbReference>